<evidence type="ECO:0000256" key="5">
    <source>
        <dbReference type="ARBA" id="ARBA00022989"/>
    </source>
</evidence>
<keyword evidence="6" id="KW-0472">Membrane</keyword>
<comment type="subcellular location">
    <subcellularLocation>
        <location evidence="1">Cell membrane</location>
        <topology evidence="1">Single-pass membrane protein</topology>
    </subcellularLocation>
    <subcellularLocation>
        <location evidence="7">Cell membrane</location>
        <topology evidence="7">Single-pass type II membrane protein</topology>
    </subcellularLocation>
</comment>
<evidence type="ECO:0000256" key="4">
    <source>
        <dbReference type="ARBA" id="ARBA00022692"/>
    </source>
</evidence>
<protein>
    <submittedName>
        <fullName evidence="8">Biopolymer transporter ExbD</fullName>
    </submittedName>
</protein>
<dbReference type="Pfam" id="PF02472">
    <property type="entry name" value="ExbD"/>
    <property type="match status" value="1"/>
</dbReference>
<comment type="similarity">
    <text evidence="2 7">Belongs to the ExbD/TolR family.</text>
</comment>
<organism evidence="8 9">
    <name type="scientific">Thalassobacterium maritimum</name>
    <dbReference type="NCBI Taxonomy" id="3041265"/>
    <lineage>
        <taxon>Bacteria</taxon>
        <taxon>Pseudomonadati</taxon>
        <taxon>Verrucomicrobiota</taxon>
        <taxon>Opitutia</taxon>
        <taxon>Puniceicoccales</taxon>
        <taxon>Coraliomargaritaceae</taxon>
        <taxon>Thalassobacterium</taxon>
    </lineage>
</organism>
<proteinExistence type="inferred from homology"/>
<evidence type="ECO:0000313" key="9">
    <source>
        <dbReference type="Proteomes" id="UP001225316"/>
    </source>
</evidence>
<name>A0ABU1AST5_9BACT</name>
<dbReference type="EMBL" id="JARXHW010000003">
    <property type="protein sequence ID" value="MDQ8206304.1"/>
    <property type="molecule type" value="Genomic_DNA"/>
</dbReference>
<dbReference type="PANTHER" id="PTHR30558">
    <property type="entry name" value="EXBD MEMBRANE COMPONENT OF PMF-DRIVEN MACROMOLECULE IMPORT SYSTEM"/>
    <property type="match status" value="1"/>
</dbReference>
<dbReference type="Proteomes" id="UP001225316">
    <property type="component" value="Unassembled WGS sequence"/>
</dbReference>
<comment type="caution">
    <text evidence="8">The sequence shown here is derived from an EMBL/GenBank/DDBJ whole genome shotgun (WGS) entry which is preliminary data.</text>
</comment>
<dbReference type="Gene3D" id="3.30.420.270">
    <property type="match status" value="1"/>
</dbReference>
<keyword evidence="4 7" id="KW-0812">Transmembrane</keyword>
<keyword evidence="5" id="KW-1133">Transmembrane helix</keyword>
<dbReference type="PANTHER" id="PTHR30558:SF3">
    <property type="entry name" value="BIOPOLYMER TRANSPORT PROTEIN EXBD-RELATED"/>
    <property type="match status" value="1"/>
</dbReference>
<reference evidence="8 9" key="1">
    <citation type="submission" date="2023-04" db="EMBL/GenBank/DDBJ databases">
        <title>A novel bacteria isolated from coastal sediment.</title>
        <authorList>
            <person name="Liu X.-J."/>
            <person name="Du Z.-J."/>
        </authorList>
    </citation>
    <scope>NUCLEOTIDE SEQUENCE [LARGE SCALE GENOMIC DNA]</scope>
    <source>
        <strain evidence="8 9">SDUM461003</strain>
    </source>
</reference>
<evidence type="ECO:0000256" key="6">
    <source>
        <dbReference type="ARBA" id="ARBA00023136"/>
    </source>
</evidence>
<keyword evidence="3" id="KW-1003">Cell membrane</keyword>
<keyword evidence="7" id="KW-0653">Protein transport</keyword>
<evidence type="ECO:0000256" key="1">
    <source>
        <dbReference type="ARBA" id="ARBA00004162"/>
    </source>
</evidence>
<accession>A0ABU1AST5</accession>
<evidence type="ECO:0000256" key="2">
    <source>
        <dbReference type="ARBA" id="ARBA00005811"/>
    </source>
</evidence>
<dbReference type="InterPro" id="IPR003400">
    <property type="entry name" value="ExbD"/>
</dbReference>
<gene>
    <name evidence="8" type="ORF">QEH52_02210</name>
</gene>
<evidence type="ECO:0000256" key="7">
    <source>
        <dbReference type="RuleBase" id="RU003879"/>
    </source>
</evidence>
<sequence length="125" mass="14461">MSPLIDAVFLLLIFFLVATMIKKEDKDIDIELPTSTSALKVKPDDRIMVIGIDQAEALYLQGEATTLTELMYQFRQLSETDPDRRIRLDTDKTTPFHKVVEVLNLLQFRGLTNIGIRTYDEHYNR</sequence>
<keyword evidence="7" id="KW-0813">Transport</keyword>
<evidence type="ECO:0000256" key="3">
    <source>
        <dbReference type="ARBA" id="ARBA00022475"/>
    </source>
</evidence>
<evidence type="ECO:0000313" key="8">
    <source>
        <dbReference type="EMBL" id="MDQ8206304.1"/>
    </source>
</evidence>
<keyword evidence="9" id="KW-1185">Reference proteome</keyword>